<reference evidence="1" key="1">
    <citation type="submission" date="2023-07" db="EMBL/GenBank/DDBJ databases">
        <title>Black Yeasts Isolated from many extreme environments.</title>
        <authorList>
            <person name="Coleine C."/>
            <person name="Stajich J.E."/>
            <person name="Selbmann L."/>
        </authorList>
    </citation>
    <scope>NUCLEOTIDE SEQUENCE</scope>
    <source>
        <strain evidence="1">CCFEE 5714</strain>
    </source>
</reference>
<dbReference type="EMBL" id="JAUTXU010000007">
    <property type="protein sequence ID" value="KAK3723987.1"/>
    <property type="molecule type" value="Genomic_DNA"/>
</dbReference>
<sequence length="329" mass="37362">MPSINLFLREGAKEAFLINIDETIISKHSSTVREALKDCDPKQDPKKIYLFGVAFTPLRYVLHEIVRKTPNVHFKVAGDTLFRAVVLLQVVNALGVEPKQNHIEGYVTHYIANNKLLPKDIGIIEKAFGPQEIASKPWRVMIHQLAYDVVHQNYTNGEREELARETDKHYPNLRLHLNMKKKIEAIEEAKAKKKEFLKAKKEASKEAAKERKAAAELKKAAAEEKKQFWKAKKEAQKAAAEEKRLAEEKREQKWWEEANGFRPATPLLVTVKAAEKGKTGGDEDVEEADADVDKGSEGEDEVEDTDVDDKEKKREDALRALRMTVGVSE</sequence>
<proteinExistence type="predicted"/>
<evidence type="ECO:0000313" key="2">
    <source>
        <dbReference type="Proteomes" id="UP001281147"/>
    </source>
</evidence>
<comment type="caution">
    <text evidence="1">The sequence shown here is derived from an EMBL/GenBank/DDBJ whole genome shotgun (WGS) entry which is preliminary data.</text>
</comment>
<dbReference type="Proteomes" id="UP001281147">
    <property type="component" value="Unassembled WGS sequence"/>
</dbReference>
<protein>
    <submittedName>
        <fullName evidence="1">Uncharacterized protein</fullName>
    </submittedName>
</protein>
<organism evidence="1 2">
    <name type="scientific">Vermiconidia calcicola</name>
    <dbReference type="NCBI Taxonomy" id="1690605"/>
    <lineage>
        <taxon>Eukaryota</taxon>
        <taxon>Fungi</taxon>
        <taxon>Dikarya</taxon>
        <taxon>Ascomycota</taxon>
        <taxon>Pezizomycotina</taxon>
        <taxon>Dothideomycetes</taxon>
        <taxon>Dothideomycetidae</taxon>
        <taxon>Mycosphaerellales</taxon>
        <taxon>Extremaceae</taxon>
        <taxon>Vermiconidia</taxon>
    </lineage>
</organism>
<name>A0ACC3NW86_9PEZI</name>
<evidence type="ECO:0000313" key="1">
    <source>
        <dbReference type="EMBL" id="KAK3723987.1"/>
    </source>
</evidence>
<accession>A0ACC3NW86</accession>
<gene>
    <name evidence="1" type="ORF">LTR37_001471</name>
</gene>
<keyword evidence="2" id="KW-1185">Reference proteome</keyword>